<proteinExistence type="predicted"/>
<dbReference type="PANTHER" id="PTHR19872:SF9">
    <property type="entry name" value="UBIQUITIN-BINDING SDF UBIQUITIN LIGASE COMPLEX SUBUNIT"/>
    <property type="match status" value="1"/>
</dbReference>
<feature type="compositionally biased region" description="Basic and acidic residues" evidence="5">
    <location>
        <begin position="285"/>
        <end position="295"/>
    </location>
</feature>
<feature type="region of interest" description="Disordered" evidence="5">
    <location>
        <begin position="1"/>
        <end position="87"/>
    </location>
</feature>
<feature type="region of interest" description="Disordered" evidence="5">
    <location>
        <begin position="262"/>
        <end position="295"/>
    </location>
</feature>
<dbReference type="InterPro" id="IPR001810">
    <property type="entry name" value="F-box_dom"/>
</dbReference>
<dbReference type="EMBL" id="JARTCD010000048">
    <property type="protein sequence ID" value="KAJ8655555.1"/>
    <property type="molecule type" value="Genomic_DNA"/>
</dbReference>
<keyword evidence="8" id="KW-1185">Reference proteome</keyword>
<dbReference type="SUPFAM" id="SSF50978">
    <property type="entry name" value="WD40 repeat-like"/>
    <property type="match status" value="1"/>
</dbReference>
<dbReference type="InterPro" id="IPR019775">
    <property type="entry name" value="WD40_repeat_CS"/>
</dbReference>
<dbReference type="SUPFAM" id="SSF81383">
    <property type="entry name" value="F-box domain"/>
    <property type="match status" value="1"/>
</dbReference>
<feature type="compositionally biased region" description="Low complexity" evidence="5">
    <location>
        <begin position="1"/>
        <end position="24"/>
    </location>
</feature>
<evidence type="ECO:0000313" key="8">
    <source>
        <dbReference type="Proteomes" id="UP001234581"/>
    </source>
</evidence>
<comment type="caution">
    <text evidence="7">The sequence shown here is derived from an EMBL/GenBank/DDBJ whole genome shotgun (WGS) entry which is preliminary data.</text>
</comment>
<evidence type="ECO:0000256" key="5">
    <source>
        <dbReference type="SAM" id="MobiDB-lite"/>
    </source>
</evidence>
<evidence type="ECO:0000259" key="6">
    <source>
        <dbReference type="PROSITE" id="PS50181"/>
    </source>
</evidence>
<evidence type="ECO:0000256" key="1">
    <source>
        <dbReference type="ARBA" id="ARBA00022574"/>
    </source>
</evidence>
<dbReference type="PROSITE" id="PS50294">
    <property type="entry name" value="WD_REPEATS_REGION"/>
    <property type="match status" value="4"/>
</dbReference>
<dbReference type="GeneID" id="83216248"/>
<feature type="compositionally biased region" description="Low complexity" evidence="5">
    <location>
        <begin position="74"/>
        <end position="84"/>
    </location>
</feature>
<dbReference type="Gene3D" id="2.130.10.10">
    <property type="entry name" value="YVTN repeat-like/Quinoprotein amine dehydrogenase"/>
    <property type="match status" value="1"/>
</dbReference>
<organism evidence="7 8">
    <name type="scientific">Lichtheimia ornata</name>
    <dbReference type="NCBI Taxonomy" id="688661"/>
    <lineage>
        <taxon>Eukaryota</taxon>
        <taxon>Fungi</taxon>
        <taxon>Fungi incertae sedis</taxon>
        <taxon>Mucoromycota</taxon>
        <taxon>Mucoromycotina</taxon>
        <taxon>Mucoromycetes</taxon>
        <taxon>Mucorales</taxon>
        <taxon>Lichtheimiaceae</taxon>
        <taxon>Lichtheimia</taxon>
    </lineage>
</organism>
<feature type="repeat" description="WD" evidence="4">
    <location>
        <begin position="522"/>
        <end position="561"/>
    </location>
</feature>
<keyword evidence="1 4" id="KW-0853">WD repeat</keyword>
<evidence type="ECO:0000256" key="4">
    <source>
        <dbReference type="PROSITE-ProRule" id="PRU00221"/>
    </source>
</evidence>
<dbReference type="Gene3D" id="1.20.1280.50">
    <property type="match status" value="1"/>
</dbReference>
<dbReference type="InterPro" id="IPR036047">
    <property type="entry name" value="F-box-like_dom_sf"/>
</dbReference>
<dbReference type="PRINTS" id="PR00320">
    <property type="entry name" value="GPROTEINBRPT"/>
</dbReference>
<dbReference type="AlphaFoldDB" id="A0AAD7UYF0"/>
<evidence type="ECO:0000256" key="2">
    <source>
        <dbReference type="ARBA" id="ARBA00022737"/>
    </source>
</evidence>
<reference evidence="7 8" key="1">
    <citation type="submission" date="2023-03" db="EMBL/GenBank/DDBJ databases">
        <title>Genome sequence of Lichtheimia ornata CBS 291.66.</title>
        <authorList>
            <person name="Mohabir J.T."/>
            <person name="Shea T.P."/>
            <person name="Kurbessoian T."/>
            <person name="Berby B."/>
            <person name="Fontaine J."/>
            <person name="Livny J."/>
            <person name="Gnirke A."/>
            <person name="Stajich J.E."/>
            <person name="Cuomo C.A."/>
        </authorList>
    </citation>
    <scope>NUCLEOTIDE SEQUENCE [LARGE SCALE GENOMIC DNA]</scope>
    <source>
        <strain evidence="7">CBS 291.66</strain>
    </source>
</reference>
<dbReference type="Pfam" id="PF12937">
    <property type="entry name" value="F-box-like"/>
    <property type="match status" value="1"/>
</dbReference>
<evidence type="ECO:0000256" key="3">
    <source>
        <dbReference type="ARBA" id="ARBA00022786"/>
    </source>
</evidence>
<accession>A0AAD7UYF0</accession>
<dbReference type="CDD" id="cd00200">
    <property type="entry name" value="WD40"/>
    <property type="match status" value="1"/>
</dbReference>
<dbReference type="PROSITE" id="PS50181">
    <property type="entry name" value="FBOX"/>
    <property type="match status" value="1"/>
</dbReference>
<dbReference type="SMART" id="SM00256">
    <property type="entry name" value="FBOX"/>
    <property type="match status" value="1"/>
</dbReference>
<dbReference type="CDD" id="cd22147">
    <property type="entry name" value="F-box_SpPof1-like"/>
    <property type="match status" value="1"/>
</dbReference>
<dbReference type="InterPro" id="IPR051075">
    <property type="entry name" value="SCF_subunit_WD-repeat"/>
</dbReference>
<feature type="repeat" description="WD" evidence="4">
    <location>
        <begin position="480"/>
        <end position="507"/>
    </location>
</feature>
<dbReference type="PANTHER" id="PTHR19872">
    <property type="entry name" value="UBIQUITIN LIGASE SPECIFICITY FACTOR/HREP PROTEIN"/>
    <property type="match status" value="1"/>
</dbReference>
<dbReference type="Pfam" id="PF00400">
    <property type="entry name" value="WD40"/>
    <property type="match status" value="7"/>
</dbReference>
<sequence length="731" mass="82861">MSLTPPVTDSTTTSTTNNTTALVTRAHNRYPLSSAMTPPSLKPHTLRNTTTKGYTTKRRNSSSSMLHTVPNIDTASSTASASSTEDGYNHKRAKLDLLLHDNNNSNNVFYHIDQYAMPSPSHHEDDEYDNTTDILRQLPDMIHAYDSLSLEMKSYIMFQLLKRSSTSTLQFVNSMIVPALKRDFLASLPLELALNVISHLDALSLCRAACVSRKWRSVIDSDANTWRRLLDKDGFEYDPVDEDEEDDDDTYSFGSVLDSELGYNDHSMDTGEEEEQQQQQEEEEDQHHDDDEQHANAHIQWRQAWYGADCYPLHGSNSSTTTSRMEIDLDFGSNKSQQQQQQPRRHPNPYKELYRHQYTLQQNWRKGRFKRTRFEGPPPDTVVTCLQFDDDKIITGADDHSINIYDTRTGRRMHTLSGHDGGVWALQYYNNTLVSGSTDRTVRVWDIRKGLCTHVFQGHSSTVRCLQIVQPTLVNGRMEPSVPLIVTGSRDSTLRVWRLPDVERSNETFYGSGVNRWFIHTLTGHEQSVRALAAHGNKLVSGSYDCTVCIWDIQQGRLIHRMGGHVQKVYSVVIDPERQRCMSGSMDSTVRIWDMEHGHCLRVLEGHSILVGLLGITPNYLVSAAADSTLRIWCPETGTCRQVLWGHRGAITCFQHNENAVISGSEGGIKMWDIKTGHLIRDLITGVDGVWRVAFDKRRCVAAVHRDNVTSFEIIDFGVHGLEDQGQDMFG</sequence>
<feature type="domain" description="F-box" evidence="6">
    <location>
        <begin position="182"/>
        <end position="229"/>
    </location>
</feature>
<feature type="compositionally biased region" description="Acidic residues" evidence="5">
    <location>
        <begin position="237"/>
        <end position="250"/>
    </location>
</feature>
<feature type="repeat" description="WD" evidence="4">
    <location>
        <begin position="644"/>
        <end position="682"/>
    </location>
</feature>
<dbReference type="InterPro" id="IPR020472">
    <property type="entry name" value="WD40_PAC1"/>
</dbReference>
<feature type="compositionally biased region" description="Acidic residues" evidence="5">
    <location>
        <begin position="270"/>
        <end position="284"/>
    </location>
</feature>
<dbReference type="SMART" id="SM00320">
    <property type="entry name" value="WD40"/>
    <property type="match status" value="8"/>
</dbReference>
<dbReference type="InterPro" id="IPR001680">
    <property type="entry name" value="WD40_rpt"/>
</dbReference>
<feature type="repeat" description="WD" evidence="4">
    <location>
        <begin position="562"/>
        <end position="603"/>
    </location>
</feature>
<keyword evidence="2" id="KW-0677">Repeat</keyword>
<evidence type="ECO:0000313" key="7">
    <source>
        <dbReference type="EMBL" id="KAJ8655555.1"/>
    </source>
</evidence>
<protein>
    <recommendedName>
        <fullName evidence="6">F-box domain-containing protein</fullName>
    </recommendedName>
</protein>
<feature type="repeat" description="WD" evidence="4">
    <location>
        <begin position="604"/>
        <end position="633"/>
    </location>
</feature>
<dbReference type="InterPro" id="IPR036322">
    <property type="entry name" value="WD40_repeat_dom_sf"/>
</dbReference>
<gene>
    <name evidence="7" type="ORF">O0I10_008841</name>
</gene>
<feature type="repeat" description="WD" evidence="4">
    <location>
        <begin position="416"/>
        <end position="455"/>
    </location>
</feature>
<name>A0AAD7UYF0_9FUNG</name>
<dbReference type="RefSeq" id="XP_058340468.1">
    <property type="nucleotide sequence ID" value="XM_058488842.1"/>
</dbReference>
<feature type="region of interest" description="Disordered" evidence="5">
    <location>
        <begin position="237"/>
        <end position="256"/>
    </location>
</feature>
<keyword evidence="3" id="KW-0833">Ubl conjugation pathway</keyword>
<dbReference type="InterPro" id="IPR015943">
    <property type="entry name" value="WD40/YVTN_repeat-like_dom_sf"/>
</dbReference>
<dbReference type="PROSITE" id="PS00678">
    <property type="entry name" value="WD_REPEATS_1"/>
    <property type="match status" value="3"/>
</dbReference>
<dbReference type="Proteomes" id="UP001234581">
    <property type="component" value="Unassembled WGS sequence"/>
</dbReference>
<dbReference type="PROSITE" id="PS50082">
    <property type="entry name" value="WD_REPEATS_2"/>
    <property type="match status" value="6"/>
</dbReference>